<name>A0ABQ1K5R2_9GAMM</name>
<dbReference type="InterPro" id="IPR050204">
    <property type="entry name" value="AraC_XylS_family_regulators"/>
</dbReference>
<gene>
    <name evidence="5" type="ORF">GCM10011352_08580</name>
</gene>
<dbReference type="SUPFAM" id="SSF46689">
    <property type="entry name" value="Homeodomain-like"/>
    <property type="match status" value="2"/>
</dbReference>
<keyword evidence="2" id="KW-0238">DNA-binding</keyword>
<dbReference type="PROSITE" id="PS00041">
    <property type="entry name" value="HTH_ARAC_FAMILY_1"/>
    <property type="match status" value="1"/>
</dbReference>
<evidence type="ECO:0000256" key="1">
    <source>
        <dbReference type="ARBA" id="ARBA00023015"/>
    </source>
</evidence>
<feature type="domain" description="HTH araC/xylS-type" evidence="4">
    <location>
        <begin position="210"/>
        <end position="310"/>
    </location>
</feature>
<evidence type="ECO:0000259" key="4">
    <source>
        <dbReference type="PROSITE" id="PS01124"/>
    </source>
</evidence>
<dbReference type="Gene3D" id="1.10.10.60">
    <property type="entry name" value="Homeodomain-like"/>
    <property type="match status" value="1"/>
</dbReference>
<comment type="caution">
    <text evidence="5">The sequence shown here is derived from an EMBL/GenBank/DDBJ whole genome shotgun (WGS) entry which is preliminary data.</text>
</comment>
<keyword evidence="6" id="KW-1185">Reference proteome</keyword>
<keyword evidence="3" id="KW-0804">Transcription</keyword>
<protein>
    <recommendedName>
        <fullName evidence="4">HTH araC/xylS-type domain-containing protein</fullName>
    </recommendedName>
</protein>
<evidence type="ECO:0000313" key="5">
    <source>
        <dbReference type="EMBL" id="GGB85046.1"/>
    </source>
</evidence>
<dbReference type="SMART" id="SM00342">
    <property type="entry name" value="HTH_ARAC"/>
    <property type="match status" value="1"/>
</dbReference>
<sequence>MLNIPKQTDKASRQSWRQLFEQYAGADLLLPSAAYEAELYTNCHMAENMGYLCLQGMAEGSFALRIREGQQLLVLSADVDTRVRRGGCTFLMAPGQAMILSAGDKFDLQLNGAGRRYLVSFTDEVLKNGLFELNIMPDLLLRELGPRAVEPNQRPGLSLYIEELISRSSGEAGTRIAACYNTIILLLIVETFYKPSIQERSNGLGGQYEAIIKRYISDNLAGDLSLEELASCAGISKRQVYNLFNNLFGMTPGEYIRRARLMAVHREISNCMTRENITDIALKYGFSNPGRFSQQYKAYVGELPSQTLKKRLRGGRLHHH</sequence>
<reference evidence="6" key="1">
    <citation type="journal article" date="2019" name="Int. J. Syst. Evol. Microbiol.">
        <title>The Global Catalogue of Microorganisms (GCM) 10K type strain sequencing project: providing services to taxonomists for standard genome sequencing and annotation.</title>
        <authorList>
            <consortium name="The Broad Institute Genomics Platform"/>
            <consortium name="The Broad Institute Genome Sequencing Center for Infectious Disease"/>
            <person name="Wu L."/>
            <person name="Ma J."/>
        </authorList>
    </citation>
    <scope>NUCLEOTIDE SEQUENCE [LARGE SCALE GENOMIC DNA]</scope>
    <source>
        <strain evidence="6">CGMCC 1.15341</strain>
    </source>
</reference>
<dbReference type="InterPro" id="IPR009057">
    <property type="entry name" value="Homeodomain-like_sf"/>
</dbReference>
<dbReference type="EMBL" id="BMIJ01000002">
    <property type="protein sequence ID" value="GGB85046.1"/>
    <property type="molecule type" value="Genomic_DNA"/>
</dbReference>
<dbReference type="Proteomes" id="UP000629025">
    <property type="component" value="Unassembled WGS sequence"/>
</dbReference>
<dbReference type="PROSITE" id="PS01124">
    <property type="entry name" value="HTH_ARAC_FAMILY_2"/>
    <property type="match status" value="1"/>
</dbReference>
<keyword evidence="1" id="KW-0805">Transcription regulation</keyword>
<proteinExistence type="predicted"/>
<evidence type="ECO:0000313" key="6">
    <source>
        <dbReference type="Proteomes" id="UP000629025"/>
    </source>
</evidence>
<dbReference type="PANTHER" id="PTHR46796">
    <property type="entry name" value="HTH-TYPE TRANSCRIPTIONAL ACTIVATOR RHAS-RELATED"/>
    <property type="match status" value="1"/>
</dbReference>
<accession>A0ABQ1K5R2</accession>
<organism evidence="5 6">
    <name type="scientific">Marinobacterium zhoushanense</name>
    <dbReference type="NCBI Taxonomy" id="1679163"/>
    <lineage>
        <taxon>Bacteria</taxon>
        <taxon>Pseudomonadati</taxon>
        <taxon>Pseudomonadota</taxon>
        <taxon>Gammaproteobacteria</taxon>
        <taxon>Oceanospirillales</taxon>
        <taxon>Oceanospirillaceae</taxon>
        <taxon>Marinobacterium</taxon>
    </lineage>
</organism>
<dbReference type="Pfam" id="PF12833">
    <property type="entry name" value="HTH_18"/>
    <property type="match status" value="1"/>
</dbReference>
<evidence type="ECO:0000256" key="3">
    <source>
        <dbReference type="ARBA" id="ARBA00023163"/>
    </source>
</evidence>
<evidence type="ECO:0000256" key="2">
    <source>
        <dbReference type="ARBA" id="ARBA00023125"/>
    </source>
</evidence>
<dbReference type="InterPro" id="IPR018060">
    <property type="entry name" value="HTH_AraC"/>
</dbReference>
<dbReference type="InterPro" id="IPR018062">
    <property type="entry name" value="HTH_AraC-typ_CS"/>
</dbReference>